<sequence length="225" mass="25314">MRPVPVCLFIQRFVGQKDENARCQTTGWPIDTDHVFNNIPAAVVVGLAITSALSDDISAHNLWTNGMETGMNLRMYLYTALAIVLLALSWATDHYHSKAVVWRDKAQQVEKVARQQAAILTEMNMRQKQLIELDRQHTEKLNNAESENNTLRTQLATGTHRMYVAGRRPVSGTSESTAACRVGHDAPIELAADAGQNILAVREGIIRDQQKLKYLQEYIRTECLR</sequence>
<dbReference type="Pfam" id="PF03245">
    <property type="entry name" value="Phage_lysis"/>
    <property type="match status" value="1"/>
</dbReference>
<evidence type="ECO:0000313" key="1">
    <source>
        <dbReference type="EMBL" id="RKS59287.1"/>
    </source>
</evidence>
<proteinExistence type="predicted"/>
<dbReference type="Proteomes" id="UP000280955">
    <property type="component" value="Unassembled WGS sequence"/>
</dbReference>
<dbReference type="EMBL" id="RBLJ01000002">
    <property type="protein sequence ID" value="RKS59287.1"/>
    <property type="molecule type" value="Genomic_DNA"/>
</dbReference>
<comment type="caution">
    <text evidence="1">The sequence shown here is derived from an EMBL/GenBank/DDBJ whole genome shotgun (WGS) entry which is preliminary data.</text>
</comment>
<gene>
    <name evidence="1" type="ORF">BDD30_1352</name>
</gene>
<protein>
    <submittedName>
        <fullName evidence="1">Prophage endopeptidase</fullName>
    </submittedName>
</protein>
<name>A0ABX9SMN2_9GAMM</name>
<dbReference type="RefSeq" id="WP_015835448.1">
    <property type="nucleotide sequence ID" value="NC_012962.1"/>
</dbReference>
<reference evidence="1 2" key="1">
    <citation type="submission" date="2018-10" db="EMBL/GenBank/DDBJ databases">
        <title>Genomic Encyclopedia of Archaeal and Bacterial Type Strains, Phase II (KMG-II): from individual species to whole genera.</title>
        <authorList>
            <person name="Goeker M."/>
        </authorList>
    </citation>
    <scope>NUCLEOTIDE SEQUENCE [LARGE SCALE GENOMIC DNA]</scope>
    <source>
        <strain evidence="1 2">DSM 15149</strain>
    </source>
</reference>
<evidence type="ECO:0000313" key="2">
    <source>
        <dbReference type="Proteomes" id="UP000280955"/>
    </source>
</evidence>
<keyword evidence="2" id="KW-1185">Reference proteome</keyword>
<accession>A0ABX9SMN2</accession>
<dbReference type="InterPro" id="IPR004929">
    <property type="entry name" value="I-spanin"/>
</dbReference>
<organism evidence="1 2">
    <name type="scientific">Photorhabdus asymbiotica</name>
    <dbReference type="NCBI Taxonomy" id="291112"/>
    <lineage>
        <taxon>Bacteria</taxon>
        <taxon>Pseudomonadati</taxon>
        <taxon>Pseudomonadota</taxon>
        <taxon>Gammaproteobacteria</taxon>
        <taxon>Enterobacterales</taxon>
        <taxon>Morganellaceae</taxon>
        <taxon>Photorhabdus</taxon>
    </lineage>
</organism>